<feature type="transmembrane region" description="Helical" evidence="1">
    <location>
        <begin position="30"/>
        <end position="49"/>
    </location>
</feature>
<feature type="transmembrane region" description="Helical" evidence="1">
    <location>
        <begin position="125"/>
        <end position="142"/>
    </location>
</feature>
<name>A0A4R3Z3H6_9GAMM</name>
<keyword evidence="1" id="KW-0472">Membrane</keyword>
<evidence type="ECO:0000313" key="2">
    <source>
        <dbReference type="EMBL" id="TCV99692.1"/>
    </source>
</evidence>
<dbReference type="Proteomes" id="UP000295719">
    <property type="component" value="Unassembled WGS sequence"/>
</dbReference>
<evidence type="ECO:0000256" key="1">
    <source>
        <dbReference type="SAM" id="Phobius"/>
    </source>
</evidence>
<dbReference type="EMBL" id="SMCR01000001">
    <property type="protein sequence ID" value="TCV99692.1"/>
    <property type="molecule type" value="Genomic_DNA"/>
</dbReference>
<feature type="transmembrane region" description="Helical" evidence="1">
    <location>
        <begin position="70"/>
        <end position="88"/>
    </location>
</feature>
<organism evidence="2 3">
    <name type="scientific">Biostraticola tofi</name>
    <dbReference type="NCBI Taxonomy" id="466109"/>
    <lineage>
        <taxon>Bacteria</taxon>
        <taxon>Pseudomonadati</taxon>
        <taxon>Pseudomonadota</taxon>
        <taxon>Gammaproteobacteria</taxon>
        <taxon>Enterobacterales</taxon>
        <taxon>Bruguierivoracaceae</taxon>
        <taxon>Biostraticola</taxon>
    </lineage>
</organism>
<feature type="transmembrane region" description="Helical" evidence="1">
    <location>
        <begin position="100"/>
        <end position="118"/>
    </location>
</feature>
<sequence length="153" mass="17984">MNGFHWDVAPHETERTRRKRVMYTYIAVKYIHFATIWITITLLVLRFYWRWQAHPMLSKRWVRIVPHLNDTLLLITGISLIFITGISPFSPYGSWLLEKLAIVVVYILLGFVALGNGARREKIRWLAFICGVTCFYVIYRLATTKHPLLTGFL</sequence>
<gene>
    <name evidence="2" type="ORF">EDC52_10124</name>
</gene>
<dbReference type="PANTHER" id="PTHR39594:SF1">
    <property type="entry name" value="PROTEIN YCHQ"/>
    <property type="match status" value="1"/>
</dbReference>
<comment type="caution">
    <text evidence="2">The sequence shown here is derived from an EMBL/GenBank/DDBJ whole genome shotgun (WGS) entry which is preliminary data.</text>
</comment>
<accession>A0A4R3Z3H6</accession>
<dbReference type="PIRSF" id="PIRSF005610">
    <property type="entry name" value="SirB"/>
    <property type="match status" value="1"/>
</dbReference>
<evidence type="ECO:0000313" key="3">
    <source>
        <dbReference type="Proteomes" id="UP000295719"/>
    </source>
</evidence>
<keyword evidence="1" id="KW-1133">Transmembrane helix</keyword>
<dbReference type="GO" id="GO:0005886">
    <property type="term" value="C:plasma membrane"/>
    <property type="evidence" value="ECO:0007669"/>
    <property type="project" value="TreeGrafter"/>
</dbReference>
<keyword evidence="1" id="KW-0812">Transmembrane</keyword>
<dbReference type="Pfam" id="PF04247">
    <property type="entry name" value="SirB"/>
    <property type="match status" value="1"/>
</dbReference>
<protein>
    <submittedName>
        <fullName evidence="2">Putative membrane protein SirB2</fullName>
    </submittedName>
</protein>
<dbReference type="PANTHER" id="PTHR39594">
    <property type="entry name" value="PROTEIN YCHQ"/>
    <property type="match status" value="1"/>
</dbReference>
<dbReference type="AlphaFoldDB" id="A0A4R3Z3H6"/>
<reference evidence="2 3" key="1">
    <citation type="submission" date="2019-03" db="EMBL/GenBank/DDBJ databases">
        <title>Genomic Encyclopedia of Type Strains, Phase IV (KMG-IV): sequencing the most valuable type-strain genomes for metagenomic binning, comparative biology and taxonomic classification.</title>
        <authorList>
            <person name="Goeker M."/>
        </authorList>
    </citation>
    <scope>NUCLEOTIDE SEQUENCE [LARGE SCALE GENOMIC DNA]</scope>
    <source>
        <strain evidence="2 3">DSM 19580</strain>
    </source>
</reference>
<keyword evidence="3" id="KW-1185">Reference proteome</keyword>
<proteinExistence type="predicted"/>
<dbReference type="InterPro" id="IPR007360">
    <property type="entry name" value="SirB"/>
</dbReference>